<keyword evidence="5" id="KW-0067">ATP-binding</keyword>
<proteinExistence type="inferred from homology"/>
<dbReference type="EMBL" id="MU006217">
    <property type="protein sequence ID" value="KAF2832037.1"/>
    <property type="molecule type" value="Genomic_DNA"/>
</dbReference>
<feature type="domain" description="AMP-binding enzyme C-terminal" evidence="7">
    <location>
        <begin position="453"/>
        <end position="533"/>
    </location>
</feature>
<protein>
    <submittedName>
        <fullName evidence="8">4-coumarate-CoA ligase-like protein</fullName>
    </submittedName>
</protein>
<dbReference type="InterPro" id="IPR045851">
    <property type="entry name" value="AMP-bd_C_sf"/>
</dbReference>
<evidence type="ECO:0000256" key="4">
    <source>
        <dbReference type="ARBA" id="ARBA00022741"/>
    </source>
</evidence>
<dbReference type="Gene3D" id="3.30.300.30">
    <property type="match status" value="1"/>
</dbReference>
<dbReference type="FunFam" id="3.40.50.12780:FF:000003">
    <property type="entry name" value="Long-chain-fatty-acid--CoA ligase FadD"/>
    <property type="match status" value="1"/>
</dbReference>
<comment type="pathway">
    <text evidence="1">Siderophore biosynthesis.</text>
</comment>
<reference evidence="8" key="1">
    <citation type="journal article" date="2020" name="Stud. Mycol.">
        <title>101 Dothideomycetes genomes: a test case for predicting lifestyles and emergence of pathogens.</title>
        <authorList>
            <person name="Haridas S."/>
            <person name="Albert R."/>
            <person name="Binder M."/>
            <person name="Bloem J."/>
            <person name="Labutti K."/>
            <person name="Salamov A."/>
            <person name="Andreopoulos B."/>
            <person name="Baker S."/>
            <person name="Barry K."/>
            <person name="Bills G."/>
            <person name="Bluhm B."/>
            <person name="Cannon C."/>
            <person name="Castanera R."/>
            <person name="Culley D."/>
            <person name="Daum C."/>
            <person name="Ezra D."/>
            <person name="Gonzalez J."/>
            <person name="Henrissat B."/>
            <person name="Kuo A."/>
            <person name="Liang C."/>
            <person name="Lipzen A."/>
            <person name="Lutzoni F."/>
            <person name="Magnuson J."/>
            <person name="Mondo S."/>
            <person name="Nolan M."/>
            <person name="Ohm R."/>
            <person name="Pangilinan J."/>
            <person name="Park H.-J."/>
            <person name="Ramirez L."/>
            <person name="Alfaro M."/>
            <person name="Sun H."/>
            <person name="Tritt A."/>
            <person name="Yoshinaga Y."/>
            <person name="Zwiers L.-H."/>
            <person name="Turgeon B."/>
            <person name="Goodwin S."/>
            <person name="Spatafora J."/>
            <person name="Crous P."/>
            <person name="Grigoriev I."/>
        </authorList>
    </citation>
    <scope>NUCLEOTIDE SEQUENCE</scope>
    <source>
        <strain evidence="8">CBS 113818</strain>
    </source>
</reference>
<evidence type="ECO:0000313" key="9">
    <source>
        <dbReference type="Proteomes" id="UP000799424"/>
    </source>
</evidence>
<dbReference type="InterPro" id="IPR020845">
    <property type="entry name" value="AMP-binding_CS"/>
</dbReference>
<evidence type="ECO:0000259" key="6">
    <source>
        <dbReference type="Pfam" id="PF00501"/>
    </source>
</evidence>
<evidence type="ECO:0000259" key="7">
    <source>
        <dbReference type="Pfam" id="PF13193"/>
    </source>
</evidence>
<evidence type="ECO:0000256" key="3">
    <source>
        <dbReference type="ARBA" id="ARBA00022598"/>
    </source>
</evidence>
<dbReference type="Pfam" id="PF00501">
    <property type="entry name" value="AMP-binding"/>
    <property type="match status" value="1"/>
</dbReference>
<dbReference type="PANTHER" id="PTHR24096">
    <property type="entry name" value="LONG-CHAIN-FATTY-ACID--COA LIGASE"/>
    <property type="match status" value="1"/>
</dbReference>
<keyword evidence="3 8" id="KW-0436">Ligase</keyword>
<dbReference type="OrthoDB" id="6509636at2759"/>
<dbReference type="AlphaFoldDB" id="A0A6A7AH97"/>
<accession>A0A6A7AH97</accession>
<dbReference type="PROSITE" id="PS00455">
    <property type="entry name" value="AMP_BINDING"/>
    <property type="match status" value="1"/>
</dbReference>
<dbReference type="GO" id="GO:0005524">
    <property type="term" value="F:ATP binding"/>
    <property type="evidence" value="ECO:0007669"/>
    <property type="project" value="UniProtKB-KW"/>
</dbReference>
<gene>
    <name evidence="8" type="ORF">CC86DRAFT_365941</name>
</gene>
<dbReference type="Gene3D" id="3.40.50.12780">
    <property type="entry name" value="N-terminal domain of ligase-like"/>
    <property type="match status" value="1"/>
</dbReference>
<feature type="domain" description="AMP-dependent synthetase/ligase" evidence="6">
    <location>
        <begin position="23"/>
        <end position="402"/>
    </location>
</feature>
<dbReference type="InterPro" id="IPR025110">
    <property type="entry name" value="AMP-bd_C"/>
</dbReference>
<dbReference type="InterPro" id="IPR042099">
    <property type="entry name" value="ANL_N_sf"/>
</dbReference>
<comment type="similarity">
    <text evidence="2">Belongs to the ATP-dependent AMP-binding enzyme family.</text>
</comment>
<dbReference type="InterPro" id="IPR000873">
    <property type="entry name" value="AMP-dep_synth/lig_dom"/>
</dbReference>
<dbReference type="Proteomes" id="UP000799424">
    <property type="component" value="Unassembled WGS sequence"/>
</dbReference>
<sequence length="555" mass="61450">MPSESQYPSLPIPDVDLWEFLFERKDKPYADDKVIYFDPYSQRSYTYAQVKDAAANFGKGLKHLWDWQKGDVLALYTPNCIDTPAITWGCHWAGGILSPANPNYTVEELAFQLKDSGARAIVTQLPFIKNAQEAAKRVGIPMDKVIVMGDQRDPSHRAKHFTSIVNTAGSAKYRRTKAKNPAEDLAFLVYSSGTTGHPKGVMLTHRNIVANTMMIKAAEAGNLQPTGGPSGEGDKLLAFLPFFHIYGLTCLIHQSLYTGLQLVVMPKFDLEDFCKFIQELKITFAYVVPPVVLLLGKNPVVSKYDLSSLRMMNSGAAPLTRELVEAVSKRLGVPVKQGYGLSETSPTTHTQAWDDWNKTVGSVGKLLPYQTAKYMSPEEKEMSVGEVGELWIKGPNVFKGYLNNPEGTAHALTSDGYFKTGDVGYQDKNGNFYITDRVKELIKYKGFQVPPAELEGLLLSHPNVDDCAVVGLYDKEQATEIPRAYVVPKDGLGRTEAEAKEIADWLGAKVAHHKKLRGGVRFVDEIPKSVSGKILRRVLKVKAQEEMDSGVKAKL</sequence>
<evidence type="ECO:0000256" key="1">
    <source>
        <dbReference type="ARBA" id="ARBA00004924"/>
    </source>
</evidence>
<dbReference type="CDD" id="cd05911">
    <property type="entry name" value="Firefly_Luc_like"/>
    <property type="match status" value="1"/>
</dbReference>
<name>A0A6A7AH97_9PLEO</name>
<evidence type="ECO:0000313" key="8">
    <source>
        <dbReference type="EMBL" id="KAF2832037.1"/>
    </source>
</evidence>
<dbReference type="Pfam" id="PF13193">
    <property type="entry name" value="AMP-binding_C"/>
    <property type="match status" value="1"/>
</dbReference>
<organism evidence="8 9">
    <name type="scientific">Ophiobolus disseminans</name>
    <dbReference type="NCBI Taxonomy" id="1469910"/>
    <lineage>
        <taxon>Eukaryota</taxon>
        <taxon>Fungi</taxon>
        <taxon>Dikarya</taxon>
        <taxon>Ascomycota</taxon>
        <taxon>Pezizomycotina</taxon>
        <taxon>Dothideomycetes</taxon>
        <taxon>Pleosporomycetidae</taxon>
        <taxon>Pleosporales</taxon>
        <taxon>Pleosporineae</taxon>
        <taxon>Phaeosphaeriaceae</taxon>
        <taxon>Ophiobolus</taxon>
    </lineage>
</organism>
<dbReference type="GO" id="GO:0016405">
    <property type="term" value="F:CoA-ligase activity"/>
    <property type="evidence" value="ECO:0007669"/>
    <property type="project" value="TreeGrafter"/>
</dbReference>
<keyword evidence="4" id="KW-0547">Nucleotide-binding</keyword>
<evidence type="ECO:0000256" key="2">
    <source>
        <dbReference type="ARBA" id="ARBA00006432"/>
    </source>
</evidence>
<dbReference type="SUPFAM" id="SSF56801">
    <property type="entry name" value="Acetyl-CoA synthetase-like"/>
    <property type="match status" value="1"/>
</dbReference>
<evidence type="ECO:0000256" key="5">
    <source>
        <dbReference type="ARBA" id="ARBA00022840"/>
    </source>
</evidence>
<dbReference type="PANTHER" id="PTHR24096:SF149">
    <property type="entry name" value="AMP-BINDING DOMAIN-CONTAINING PROTEIN-RELATED"/>
    <property type="match status" value="1"/>
</dbReference>
<keyword evidence="9" id="KW-1185">Reference proteome</keyword>
<dbReference type="FunFam" id="3.30.300.30:FF:000007">
    <property type="entry name" value="4-coumarate--CoA ligase 2"/>
    <property type="match status" value="1"/>
</dbReference>